<organism evidence="2 3">
    <name type="scientific">Desertihabitans brevis</name>
    <dbReference type="NCBI Taxonomy" id="2268447"/>
    <lineage>
        <taxon>Bacteria</taxon>
        <taxon>Bacillati</taxon>
        <taxon>Actinomycetota</taxon>
        <taxon>Actinomycetes</taxon>
        <taxon>Propionibacteriales</taxon>
        <taxon>Propionibacteriaceae</taxon>
        <taxon>Desertihabitans</taxon>
    </lineage>
</organism>
<name>A0A367YPZ8_9ACTN</name>
<keyword evidence="3" id="KW-1185">Reference proteome</keyword>
<dbReference type="AlphaFoldDB" id="A0A367YPZ8"/>
<comment type="caution">
    <text evidence="2">The sequence shown here is derived from an EMBL/GenBank/DDBJ whole genome shotgun (WGS) entry which is preliminary data.</text>
</comment>
<reference evidence="2 3" key="1">
    <citation type="submission" date="2018-07" db="EMBL/GenBank/DDBJ databases">
        <title>Desertimonas flava gen. nov. sp. nov.</title>
        <authorList>
            <person name="Liu S."/>
        </authorList>
    </citation>
    <scope>NUCLEOTIDE SEQUENCE [LARGE SCALE GENOMIC DNA]</scope>
    <source>
        <strain evidence="2 3">16Sb5-5</strain>
    </source>
</reference>
<feature type="signal peptide" evidence="1">
    <location>
        <begin position="1"/>
        <end position="29"/>
    </location>
</feature>
<protein>
    <submittedName>
        <fullName evidence="2">Uncharacterized protein</fullName>
    </submittedName>
</protein>
<accession>A0A367YPZ8</accession>
<sequence>MHRKFRRGVGTLSIAAFMLSAGIAGPAVADGSTDEIVKRAESRSGDRTADVIAEAPKLGVSGDAATLEVGSQDLEISFGRVSAPSVTREGEHSTVDGGDTDYVVDALDESTTRFSAVMKHGAANPSWTLAGDFELLPIADGRVSVLDADGEVVLGIEAPWAVDAAGEAIPTRYAVDGRTLTQVVETDASTEFPVVADPTFKVLPGYVRVGFSRSESFSAVGSVASCTALLSKSPHPVGKALAVGCGALAAYSGAQLAGGKCLSIKVVGVPPAITWWPSFPQC</sequence>
<gene>
    <name evidence="2" type="ORF">DT076_18820</name>
</gene>
<keyword evidence="1" id="KW-0732">Signal</keyword>
<evidence type="ECO:0000313" key="2">
    <source>
        <dbReference type="EMBL" id="RCK67914.1"/>
    </source>
</evidence>
<dbReference type="Proteomes" id="UP000252770">
    <property type="component" value="Unassembled WGS sequence"/>
</dbReference>
<proteinExistence type="predicted"/>
<dbReference type="EMBL" id="QOUI01000017">
    <property type="protein sequence ID" value="RCK67914.1"/>
    <property type="molecule type" value="Genomic_DNA"/>
</dbReference>
<evidence type="ECO:0000256" key="1">
    <source>
        <dbReference type="SAM" id="SignalP"/>
    </source>
</evidence>
<feature type="chain" id="PRO_5017034470" evidence="1">
    <location>
        <begin position="30"/>
        <end position="282"/>
    </location>
</feature>
<evidence type="ECO:0000313" key="3">
    <source>
        <dbReference type="Proteomes" id="UP000252770"/>
    </source>
</evidence>